<evidence type="ECO:0000256" key="4">
    <source>
        <dbReference type="ARBA" id="ARBA00022806"/>
    </source>
</evidence>
<dbReference type="EMBL" id="CP048104">
    <property type="protein sequence ID" value="QKG84622.1"/>
    <property type="molecule type" value="Genomic_DNA"/>
</dbReference>
<dbReference type="PANTHER" id="PTHR43788:SF8">
    <property type="entry name" value="DNA-BINDING PROTEIN SMUBP-2"/>
    <property type="match status" value="1"/>
</dbReference>
<keyword evidence="6" id="KW-0175">Coiled coil</keyword>
<reference evidence="11 12" key="1">
    <citation type="submission" date="2020-01" db="EMBL/GenBank/DDBJ databases">
        <authorList>
            <person name="Gulvik C.A."/>
            <person name="Batra D.G."/>
        </authorList>
    </citation>
    <scope>NUCLEOTIDE SEQUENCE [LARGE SCALE GENOMIC DNA]</scope>
    <source>
        <strain evidence="11 12">W9323</strain>
    </source>
</reference>
<evidence type="ECO:0000313" key="12">
    <source>
        <dbReference type="Proteomes" id="UP000503088"/>
    </source>
</evidence>
<dbReference type="InterPro" id="IPR047187">
    <property type="entry name" value="SF1_C_Upf1"/>
</dbReference>
<dbReference type="InterPro" id="IPR049468">
    <property type="entry name" value="Restrct_endonuc-II-like_dom"/>
</dbReference>
<dbReference type="GO" id="GO:0005524">
    <property type="term" value="F:ATP binding"/>
    <property type="evidence" value="ECO:0007669"/>
    <property type="project" value="UniProtKB-KW"/>
</dbReference>
<dbReference type="InterPro" id="IPR011335">
    <property type="entry name" value="Restrct_endonuc-II-like"/>
</dbReference>
<evidence type="ECO:0000256" key="3">
    <source>
        <dbReference type="ARBA" id="ARBA00022801"/>
    </source>
</evidence>
<dbReference type="SUPFAM" id="SSF52540">
    <property type="entry name" value="P-loop containing nucleoside triphosphate hydrolases"/>
    <property type="match status" value="1"/>
</dbReference>
<name>A0A7D3XQX1_9BACL</name>
<dbReference type="Pfam" id="PF13086">
    <property type="entry name" value="AAA_11"/>
    <property type="match status" value="1"/>
</dbReference>
<dbReference type="Pfam" id="PF18741">
    <property type="entry name" value="MTES_1575"/>
    <property type="match status" value="1"/>
</dbReference>
<dbReference type="PANTHER" id="PTHR43788">
    <property type="entry name" value="DNA2/NAM7 HELICASE FAMILY MEMBER"/>
    <property type="match status" value="1"/>
</dbReference>
<feature type="coiled-coil region" evidence="6">
    <location>
        <begin position="455"/>
        <end position="482"/>
    </location>
</feature>
<dbReference type="InterPro" id="IPR041679">
    <property type="entry name" value="DNA2/NAM7-like_C"/>
</dbReference>
<dbReference type="KEGG" id="kpul:GXN76_09125"/>
<dbReference type="Gene3D" id="3.40.50.300">
    <property type="entry name" value="P-loop containing nucleotide triphosphate hydrolases"/>
    <property type="match status" value="3"/>
</dbReference>
<sequence length="1430" mass="166463">MTVKPQQIFEYLLAVQNLTRPPVRDIHKSEEASYLEDLPQGEGCFLFGEGEIQEAWLEVHKQQIPPVPKTDPLFHDWLSTDPEEAHTPPVVMSQYTTSGSDQDETSSQKEKFEDSPERVEAFKEWLTKWNTWSEEAQHKQAVQNLYNQLFSLINRLEREGEILELVFGHGLLLWNHPVAGLIRHPVLTTRMELQFDTRKGRFTLIPSQQKTVMETEMLSGVELPQETHLPRLRNWVNETRIDPLNTEETIPFYKEMVQTLHPEGQVITEKRKAGKTPVILDKPVWFLRKRATQMWKEELRTTIESLEQGMEIPKTIQSLLQMEPIQPEEREQQSWSDVGKDLYFPLPANEDQKEIARRLSRNFGVTVQGPPGTGKSHTIANLISHLLAHGKKVLVTSHKEPALRVLADKIPEQIRSLCVSVLGRDSRSLQEIEDSVRSISNQMAALSPDRLYEEIQSEKKHLKETRNKIACYQLQLKQLATQNMEPIQWKDQSFTPMEAAIKLTETEGDHGWIPDPIKTVPPLDDSEMRTLWSLVGELPPNTPSLLQRVFPAPESLPNVASFQALLTEGEKCKEMVQSSHHLLQRYSLTDSETERRKWKELLTSILKDEDWQQSPFLQQILEDVLAGGQREQTWTHLIQYVDEALSMITELHSQLAEYDIDLPEAPRHQLQQDIQILIERLQSGKSIQGLYSLLFGRKIRYLIKYPTVDGHPIRTLEEAQRIEKHLNLQEKRDRLVKKWNTLLEEVEGPVLDVLESRLVAQTDAYLNQLRHVFHLKKEIQMLQNKTTFLSLPNDFQWHSPDSLKELREAIDATEWNLLYQQWKRETNKQIHFLKEQASQPKSHPVCSKLVAAYQQKSIAAWDAAYEELTQIHDYREKNRQLRHLTTALSQAAPTWTSQILNHMGQPSPFPDQWQEAWEWKRVQTEVERINALQPEKIEEKLQEEQQQERRHLAAIVSRSAWREQLLRITEPQQRALVAWKQKIKKIGKGTGKYAEKHRQEARQEMEQCQSAIPVWIMPIHRVIENLSLHNDKFDVVIVDESSQCDLFALSALLRAERAVIVGDDEQISPSAVGINQETVRSLISRYLDAIPQANSLDMQTSLYDVAMRIFPGKLMLREHFRCVPEIIQFSNDLSYGGDIIPLRLPTRTDQLEPSVLTRRVPGYRDELNRINEPEADCIVEDIQAMLEDPKYAHRTIGVISLLGNEQAQFIENRLRETIGEEKMIERKIICGDAYAFQGDERDIICLSMVVAPNVRFQPLIRKEFQQRFNVAASRAKNQMRLYHSVDLDELHPDDFRYRLLNYCLNPHRVTEKIKDAEALCESQFERDVLRMIIARGYHVRPQVQVGRYRIDLVVEGLKNRLAVECDGDRWHGPDRWEDDRIRQQTLERAGWTFWRIRGSSFYRNRNQSMESLWAKLAEMGIEREVEESFV</sequence>
<evidence type="ECO:0000256" key="2">
    <source>
        <dbReference type="ARBA" id="ARBA00022741"/>
    </source>
</evidence>
<keyword evidence="3" id="KW-0378">Hydrolase</keyword>
<dbReference type="InterPro" id="IPR050534">
    <property type="entry name" value="Coronavir_polyprotein_1ab"/>
</dbReference>
<protein>
    <submittedName>
        <fullName evidence="11">DUF559 domain-containing protein</fullName>
    </submittedName>
</protein>
<dbReference type="GO" id="GO:0043139">
    <property type="term" value="F:5'-3' DNA helicase activity"/>
    <property type="evidence" value="ECO:0007669"/>
    <property type="project" value="TreeGrafter"/>
</dbReference>
<feature type="domain" description="Restriction endonuclease type II-like" evidence="10">
    <location>
        <begin position="1324"/>
        <end position="1416"/>
    </location>
</feature>
<dbReference type="Pfam" id="PF13087">
    <property type="entry name" value="AAA_12"/>
    <property type="match status" value="1"/>
</dbReference>
<comment type="similarity">
    <text evidence="1">Belongs to the DNA2/NAM7 helicase family.</text>
</comment>
<keyword evidence="4" id="KW-0347">Helicase</keyword>
<keyword evidence="2" id="KW-0547">Nucleotide-binding</keyword>
<feature type="domain" description="DNA2/NAM7 helicase helicase" evidence="8">
    <location>
        <begin position="349"/>
        <end position="469"/>
    </location>
</feature>
<gene>
    <name evidence="11" type="ORF">GXN76_09125</name>
</gene>
<evidence type="ECO:0000256" key="6">
    <source>
        <dbReference type="SAM" id="Coils"/>
    </source>
</evidence>
<evidence type="ECO:0000256" key="5">
    <source>
        <dbReference type="ARBA" id="ARBA00022840"/>
    </source>
</evidence>
<dbReference type="RefSeq" id="WP_173222490.1">
    <property type="nucleotide sequence ID" value="NZ_CP048104.1"/>
</dbReference>
<dbReference type="Gene3D" id="3.40.960.10">
    <property type="entry name" value="VSR Endonuclease"/>
    <property type="match status" value="1"/>
</dbReference>
<evidence type="ECO:0000259" key="9">
    <source>
        <dbReference type="Pfam" id="PF13087"/>
    </source>
</evidence>
<keyword evidence="5" id="KW-0067">ATP-binding</keyword>
<accession>A0A7D3XQX1</accession>
<organism evidence="11 12">
    <name type="scientific">Kroppenstedtia pulmonis</name>
    <dbReference type="NCBI Taxonomy" id="1380685"/>
    <lineage>
        <taxon>Bacteria</taxon>
        <taxon>Bacillati</taxon>
        <taxon>Bacillota</taxon>
        <taxon>Bacilli</taxon>
        <taxon>Bacillales</taxon>
        <taxon>Thermoactinomycetaceae</taxon>
        <taxon>Kroppenstedtia</taxon>
    </lineage>
</organism>
<evidence type="ECO:0000259" key="10">
    <source>
        <dbReference type="Pfam" id="PF18741"/>
    </source>
</evidence>
<feature type="region of interest" description="Disordered" evidence="7">
    <location>
        <begin position="92"/>
        <end position="114"/>
    </location>
</feature>
<keyword evidence="12" id="KW-1185">Reference proteome</keyword>
<evidence type="ECO:0000256" key="1">
    <source>
        <dbReference type="ARBA" id="ARBA00007913"/>
    </source>
</evidence>
<dbReference type="SUPFAM" id="SSF52980">
    <property type="entry name" value="Restriction endonuclease-like"/>
    <property type="match status" value="1"/>
</dbReference>
<evidence type="ECO:0000313" key="11">
    <source>
        <dbReference type="EMBL" id="QKG84622.1"/>
    </source>
</evidence>
<dbReference type="CDD" id="cd18808">
    <property type="entry name" value="SF1_C_Upf1"/>
    <property type="match status" value="1"/>
</dbReference>
<evidence type="ECO:0000259" key="8">
    <source>
        <dbReference type="Pfam" id="PF13086"/>
    </source>
</evidence>
<dbReference type="GO" id="GO:0016787">
    <property type="term" value="F:hydrolase activity"/>
    <property type="evidence" value="ECO:0007669"/>
    <property type="project" value="UniProtKB-KW"/>
</dbReference>
<dbReference type="Proteomes" id="UP000503088">
    <property type="component" value="Chromosome"/>
</dbReference>
<dbReference type="InterPro" id="IPR027417">
    <property type="entry name" value="P-loop_NTPase"/>
</dbReference>
<feature type="domain" description="DNA2/NAM7 helicase-like C-terminal" evidence="9">
    <location>
        <begin position="1101"/>
        <end position="1279"/>
    </location>
</feature>
<dbReference type="InterPro" id="IPR041677">
    <property type="entry name" value="DNA2/NAM7_AAA_11"/>
</dbReference>
<proteinExistence type="inferred from homology"/>
<evidence type="ECO:0000256" key="7">
    <source>
        <dbReference type="SAM" id="MobiDB-lite"/>
    </source>
</evidence>